<reference evidence="3" key="1">
    <citation type="submission" date="2015-02" db="EMBL/GenBank/DDBJ databases">
        <title>Description and complete genome sequence of the first cultured representative of the subdivision 5 of the Verrucomicrobia phylum.</title>
        <authorList>
            <person name="Spring S."/>
            <person name="Bunk B."/>
            <person name="Sproer C."/>
            <person name="Klenk H.-P."/>
        </authorList>
    </citation>
    <scope>NUCLEOTIDE SEQUENCE [LARGE SCALE GENOMIC DNA]</scope>
    <source>
        <strain evidence="3">L21-Fru-AB</strain>
    </source>
</reference>
<dbReference type="InterPro" id="IPR039476">
    <property type="entry name" value="P2CMN_synthase_LarB"/>
</dbReference>
<keyword evidence="3" id="KW-1185">Reference proteome</keyword>
<organism evidence="2 3">
    <name type="scientific">Kiritimatiella glycovorans</name>
    <dbReference type="NCBI Taxonomy" id="1307763"/>
    <lineage>
        <taxon>Bacteria</taxon>
        <taxon>Pseudomonadati</taxon>
        <taxon>Kiritimatiellota</taxon>
        <taxon>Kiritimatiellia</taxon>
        <taxon>Kiritimatiellales</taxon>
        <taxon>Kiritimatiellaceae</taxon>
        <taxon>Kiritimatiella</taxon>
    </lineage>
</organism>
<dbReference type="EMBL" id="CP010904">
    <property type="protein sequence ID" value="AKJ63633.1"/>
    <property type="molecule type" value="Genomic_DNA"/>
</dbReference>
<dbReference type="STRING" id="1307763.L21SP4_00352"/>
<dbReference type="AlphaFoldDB" id="A0A0G3EBF8"/>
<dbReference type="GO" id="GO:0006189">
    <property type="term" value="P:'de novo' IMP biosynthetic process"/>
    <property type="evidence" value="ECO:0007669"/>
    <property type="project" value="InterPro"/>
</dbReference>
<feature type="domain" description="PurE" evidence="1">
    <location>
        <begin position="118"/>
        <end position="250"/>
    </location>
</feature>
<protein>
    <submittedName>
        <fullName evidence="2">AIR carboxylase</fullName>
    </submittedName>
</protein>
<dbReference type="OrthoDB" id="9782511at2"/>
<evidence type="ECO:0000313" key="3">
    <source>
        <dbReference type="Proteomes" id="UP000035268"/>
    </source>
</evidence>
<proteinExistence type="predicted"/>
<dbReference type="Gene3D" id="3.40.50.1970">
    <property type="match status" value="1"/>
</dbReference>
<sequence>MDEQTWRDWLERFKRGDLGEDDLLARLRKMPFEDLGFARLDHHRGLRIGFPEVVFCQGKTIEHIRGIFRAMATEHDRLLLTRAGPEVYEALKADDPALVHYPDARIVALERKPVEPRGRVGVISAGTADAAVAEEAAVTAEHCGCAVERVYDAGVAGLHRLTAHLDLIRSAVCLVVVAGMEGALPSVVGGLAPCPVIAVPTSIGYGTHGGGLVPLFGMLNSCASNVTVVNIDNGFSGGYNAALINRAAERRG</sequence>
<gene>
    <name evidence="2" type="ORF">L21SP4_00352</name>
</gene>
<dbReference type="Proteomes" id="UP000035268">
    <property type="component" value="Chromosome"/>
</dbReference>
<evidence type="ECO:0000259" key="1">
    <source>
        <dbReference type="SMART" id="SM01001"/>
    </source>
</evidence>
<dbReference type="GO" id="GO:0016787">
    <property type="term" value="F:hydrolase activity"/>
    <property type="evidence" value="ECO:0007669"/>
    <property type="project" value="InterPro"/>
</dbReference>
<dbReference type="Pfam" id="PF00731">
    <property type="entry name" value="AIRC"/>
    <property type="match status" value="1"/>
</dbReference>
<reference evidence="2 3" key="2">
    <citation type="journal article" date="2016" name="ISME J.">
        <title>Characterization of the first cultured representative of Verrucomicrobia subdivision 5 indicates the proposal of a novel phylum.</title>
        <authorList>
            <person name="Spring S."/>
            <person name="Bunk B."/>
            <person name="Sproer C."/>
            <person name="Schumann P."/>
            <person name="Rohde M."/>
            <person name="Tindall B.J."/>
            <person name="Klenk H.P."/>
        </authorList>
    </citation>
    <scope>NUCLEOTIDE SEQUENCE [LARGE SCALE GENOMIC DNA]</scope>
    <source>
        <strain evidence="2 3">L21-Fru-AB</strain>
    </source>
</reference>
<dbReference type="RefSeq" id="WP_052881042.1">
    <property type="nucleotide sequence ID" value="NZ_CP010904.1"/>
</dbReference>
<evidence type="ECO:0000313" key="2">
    <source>
        <dbReference type="EMBL" id="AKJ63633.1"/>
    </source>
</evidence>
<dbReference type="PANTHER" id="PTHR43064:SF1">
    <property type="entry name" value="SLL1489 PROTEIN"/>
    <property type="match status" value="1"/>
</dbReference>
<dbReference type="SMART" id="SM01001">
    <property type="entry name" value="AIRC"/>
    <property type="match status" value="1"/>
</dbReference>
<dbReference type="SUPFAM" id="SSF52255">
    <property type="entry name" value="N5-CAIR mutase (phosphoribosylaminoimidazole carboxylase, PurE)"/>
    <property type="match status" value="1"/>
</dbReference>
<dbReference type="PATRIC" id="fig|1609981.3.peg.368"/>
<dbReference type="KEGG" id="vbl:L21SP4_00352"/>
<dbReference type="InterPro" id="IPR000031">
    <property type="entry name" value="PurE_dom"/>
</dbReference>
<dbReference type="PANTHER" id="PTHR43064">
    <property type="entry name" value="PHOSPHORIBOSYLAMINOIMIDAZOLE CARBOXYLASE-RELATED"/>
    <property type="match status" value="1"/>
</dbReference>
<dbReference type="NCBIfam" id="NF033503">
    <property type="entry name" value="LarB"/>
    <property type="match status" value="1"/>
</dbReference>
<accession>A0A0G3EBF8</accession>
<name>A0A0G3EBF8_9BACT</name>